<dbReference type="RefSeq" id="WP_066868496.1">
    <property type="nucleotide sequence ID" value="NZ_LNQB01000046.1"/>
</dbReference>
<dbReference type="Pfam" id="PF01381">
    <property type="entry name" value="HTH_3"/>
    <property type="match status" value="1"/>
</dbReference>
<dbReference type="OrthoDB" id="9794834at2"/>
<evidence type="ECO:0000259" key="2">
    <source>
        <dbReference type="PROSITE" id="PS50943"/>
    </source>
</evidence>
<evidence type="ECO:0000313" key="3">
    <source>
        <dbReference type="EMBL" id="OAP50080.1"/>
    </source>
</evidence>
<dbReference type="PANTHER" id="PTHR43236">
    <property type="entry name" value="ANTITOXIN HIGA1"/>
    <property type="match status" value="1"/>
</dbReference>
<dbReference type="Proteomes" id="UP000078507">
    <property type="component" value="Unassembled WGS sequence"/>
</dbReference>
<gene>
    <name evidence="3" type="ORF">ATB98_12300</name>
</gene>
<dbReference type="AlphaFoldDB" id="A0A178YR48"/>
<dbReference type="CDD" id="cd00093">
    <property type="entry name" value="HTH_XRE"/>
    <property type="match status" value="1"/>
</dbReference>
<dbReference type="EMBL" id="LNQB01000046">
    <property type="protein sequence ID" value="OAP50080.1"/>
    <property type="molecule type" value="Genomic_DNA"/>
</dbReference>
<dbReference type="SMART" id="SM00530">
    <property type="entry name" value="HTH_XRE"/>
    <property type="match status" value="1"/>
</dbReference>
<dbReference type="InterPro" id="IPR010359">
    <property type="entry name" value="IrrE_HExxH"/>
</dbReference>
<comment type="caution">
    <text evidence="3">The sequence shown here is derived from an EMBL/GenBank/DDBJ whole genome shotgun (WGS) entry which is preliminary data.</text>
</comment>
<dbReference type="STRING" id="36856.ATB98_12300"/>
<feature type="domain" description="HTH cro/C1-type" evidence="2">
    <location>
        <begin position="13"/>
        <end position="68"/>
    </location>
</feature>
<dbReference type="PROSITE" id="PS50943">
    <property type="entry name" value="HTH_CROC1"/>
    <property type="match status" value="1"/>
</dbReference>
<reference evidence="3 4" key="1">
    <citation type="submission" date="2015-11" db="EMBL/GenBank/DDBJ databases">
        <title>Ensifer anhuiense sp. nov., an effective nitrogen fixation bacterium with Glycine soja.</title>
        <authorList>
            <person name="Yan H."/>
            <person name="Chen W."/>
        </authorList>
    </citation>
    <scope>NUCLEOTIDE SEQUENCE [LARGE SCALE GENOMIC DNA]</scope>
    <source>
        <strain evidence="3 4">LMG 7837</strain>
    </source>
</reference>
<sequence>MRVGTPGFVPARLTEARAARRIKTQKTLAEALGVVSSTVSRWEKGEITPDADALSALSDTLGVRREFFLRPVYQSARPMFHRQLSNTLTGDIRYQQSQTSWLQELSSILQHYVEFPAVDIPDVLGTASWKQLREEDIERIALELRRHWNVGEGPCGDIVPLLERVGIVVGTIEMGTSRLDGLCSWSPDGERPHILLATDKMSFPRRQMDGAHELAHAVLHRNVTAREFHENLKEIEKQAFRLASAFLMPSTTYPHEVRRPSLSTFLSLKERWRVSIKAQIHRLADLEIIPSDYVTDLYKLHSAKGWTREEPLDREWQVSEPRLIRDAFNLIINSGVRTKGDLLAVEFTMSPEDIERLACLPSGWFIEREGKLVQLKVPEVSHNERSWGAGTVVPFPQR</sequence>
<name>A0A178YR48_SINSA</name>
<dbReference type="GO" id="GO:0003677">
    <property type="term" value="F:DNA binding"/>
    <property type="evidence" value="ECO:0007669"/>
    <property type="project" value="UniProtKB-KW"/>
</dbReference>
<protein>
    <submittedName>
        <fullName evidence="3">DNA-binding protein</fullName>
    </submittedName>
</protein>
<organism evidence="3 4">
    <name type="scientific">Sinorhizobium saheli</name>
    <dbReference type="NCBI Taxonomy" id="36856"/>
    <lineage>
        <taxon>Bacteria</taxon>
        <taxon>Pseudomonadati</taxon>
        <taxon>Pseudomonadota</taxon>
        <taxon>Alphaproteobacteria</taxon>
        <taxon>Hyphomicrobiales</taxon>
        <taxon>Rhizobiaceae</taxon>
        <taxon>Sinorhizobium/Ensifer group</taxon>
        <taxon>Sinorhizobium</taxon>
    </lineage>
</organism>
<evidence type="ECO:0000313" key="4">
    <source>
        <dbReference type="Proteomes" id="UP000078507"/>
    </source>
</evidence>
<comment type="similarity">
    <text evidence="1">Belongs to the short-chain fatty acyl-CoA assimilation regulator (ScfR) family.</text>
</comment>
<proteinExistence type="inferred from homology"/>
<dbReference type="InterPro" id="IPR001387">
    <property type="entry name" value="Cro/C1-type_HTH"/>
</dbReference>
<dbReference type="PANTHER" id="PTHR43236:SF1">
    <property type="entry name" value="BLL7220 PROTEIN"/>
    <property type="match status" value="1"/>
</dbReference>
<dbReference type="SUPFAM" id="SSF47413">
    <property type="entry name" value="lambda repressor-like DNA-binding domains"/>
    <property type="match status" value="1"/>
</dbReference>
<dbReference type="Pfam" id="PF06114">
    <property type="entry name" value="Peptidase_M78"/>
    <property type="match status" value="1"/>
</dbReference>
<keyword evidence="3" id="KW-0238">DNA-binding</keyword>
<dbReference type="InterPro" id="IPR052345">
    <property type="entry name" value="Rad_response_metalloprotease"/>
</dbReference>
<accession>A0A178YR48</accession>
<dbReference type="Gene3D" id="1.10.260.40">
    <property type="entry name" value="lambda repressor-like DNA-binding domains"/>
    <property type="match status" value="1"/>
</dbReference>
<keyword evidence="4" id="KW-1185">Reference proteome</keyword>
<evidence type="ECO:0000256" key="1">
    <source>
        <dbReference type="ARBA" id="ARBA00007227"/>
    </source>
</evidence>
<dbReference type="InterPro" id="IPR010982">
    <property type="entry name" value="Lambda_DNA-bd_dom_sf"/>
</dbReference>